<feature type="non-terminal residue" evidence="1">
    <location>
        <position position="248"/>
    </location>
</feature>
<gene>
    <name evidence="1" type="ORF">S01H1_37962</name>
</gene>
<protein>
    <submittedName>
        <fullName evidence="1">Uncharacterized protein</fullName>
    </submittedName>
</protein>
<dbReference type="SUPFAM" id="SSF52980">
    <property type="entry name" value="Restriction endonuclease-like"/>
    <property type="match status" value="1"/>
</dbReference>
<dbReference type="EMBL" id="BARS01023862">
    <property type="protein sequence ID" value="GAG01385.1"/>
    <property type="molecule type" value="Genomic_DNA"/>
</dbReference>
<accession>X0U747</accession>
<proteinExistence type="predicted"/>
<dbReference type="InterPro" id="IPR011335">
    <property type="entry name" value="Restrct_endonuc-II-like"/>
</dbReference>
<reference evidence="1" key="1">
    <citation type="journal article" date="2014" name="Front. Microbiol.">
        <title>High frequency of phylogenetically diverse reductive dehalogenase-homologous genes in deep subseafloor sedimentary metagenomes.</title>
        <authorList>
            <person name="Kawai M."/>
            <person name="Futagami T."/>
            <person name="Toyoda A."/>
            <person name="Takaki Y."/>
            <person name="Nishi S."/>
            <person name="Hori S."/>
            <person name="Arai W."/>
            <person name="Tsubouchi T."/>
            <person name="Morono Y."/>
            <person name="Uchiyama I."/>
            <person name="Ito T."/>
            <person name="Fujiyama A."/>
            <person name="Inagaki F."/>
            <person name="Takami H."/>
        </authorList>
    </citation>
    <scope>NUCLEOTIDE SEQUENCE</scope>
    <source>
        <strain evidence="1">Expedition CK06-06</strain>
    </source>
</reference>
<evidence type="ECO:0000313" key="1">
    <source>
        <dbReference type="EMBL" id="GAG01385.1"/>
    </source>
</evidence>
<organism evidence="1">
    <name type="scientific">marine sediment metagenome</name>
    <dbReference type="NCBI Taxonomy" id="412755"/>
    <lineage>
        <taxon>unclassified sequences</taxon>
        <taxon>metagenomes</taxon>
        <taxon>ecological metagenomes</taxon>
    </lineage>
</organism>
<comment type="caution">
    <text evidence="1">The sequence shown here is derived from an EMBL/GenBank/DDBJ whole genome shotgun (WGS) entry which is preliminary data.</text>
</comment>
<sequence>MDRKLKRSVRVRRDKQHHVLLEDRVWVLLYLMGFPLLSGRGGAELTPISRRSQRPPTQIDVVGIDDEVAVAFECKSAARPRRSANFAEDLGKHVLIRRDFGMSTRRQFPVEVDRQIALGMFLQNTRLSDNDRARADNHNVTLFDETDLLYYEELVKQLGLAAKYQFLADMLPGRPIRGLEVRAPAIKTRMGGYDCYSFAISPEYLLKISYVSHRSKGKPSDVDTYQRMMRKARLMQIKEYITNRGIFP</sequence>
<name>X0U747_9ZZZZ</name>
<dbReference type="AlphaFoldDB" id="X0U747"/>